<dbReference type="EMBL" id="BGZK01001697">
    <property type="protein sequence ID" value="GBP84774.1"/>
    <property type="molecule type" value="Genomic_DNA"/>
</dbReference>
<sequence>MRQMRHEEWDVYRDASVSCYGTSFVCCAGVAAAGSASGAKREARCAVSRVVTAALDFFYRKSASPQTVSLPAESRSEPSKRFDRVGLMSVGRKSLFLRTRSLKAPPAPDSKLTVYLFATIKHSCSFTAKNANVRPSVIKSQQPEPKIVNHALFGRKAGGRRPPSAGAELSALGGQTWPLLGPEGGLD</sequence>
<comment type="caution">
    <text evidence="2">The sequence shown here is derived from an EMBL/GenBank/DDBJ whole genome shotgun (WGS) entry which is preliminary data.</text>
</comment>
<feature type="region of interest" description="Disordered" evidence="1">
    <location>
        <begin position="155"/>
        <end position="187"/>
    </location>
</feature>
<evidence type="ECO:0000256" key="1">
    <source>
        <dbReference type="SAM" id="MobiDB-lite"/>
    </source>
</evidence>
<keyword evidence="3" id="KW-1185">Reference proteome</keyword>
<reference evidence="2 3" key="1">
    <citation type="journal article" date="2019" name="Commun. Biol.">
        <title>The bagworm genome reveals a unique fibroin gene that provides high tensile strength.</title>
        <authorList>
            <person name="Kono N."/>
            <person name="Nakamura H."/>
            <person name="Ohtoshi R."/>
            <person name="Tomita M."/>
            <person name="Numata K."/>
            <person name="Arakawa K."/>
        </authorList>
    </citation>
    <scope>NUCLEOTIDE SEQUENCE [LARGE SCALE GENOMIC DNA]</scope>
</reference>
<dbReference type="Proteomes" id="UP000299102">
    <property type="component" value="Unassembled WGS sequence"/>
</dbReference>
<organism evidence="2 3">
    <name type="scientific">Eumeta variegata</name>
    <name type="common">Bagworm moth</name>
    <name type="synonym">Eumeta japonica</name>
    <dbReference type="NCBI Taxonomy" id="151549"/>
    <lineage>
        <taxon>Eukaryota</taxon>
        <taxon>Metazoa</taxon>
        <taxon>Ecdysozoa</taxon>
        <taxon>Arthropoda</taxon>
        <taxon>Hexapoda</taxon>
        <taxon>Insecta</taxon>
        <taxon>Pterygota</taxon>
        <taxon>Neoptera</taxon>
        <taxon>Endopterygota</taxon>
        <taxon>Lepidoptera</taxon>
        <taxon>Glossata</taxon>
        <taxon>Ditrysia</taxon>
        <taxon>Tineoidea</taxon>
        <taxon>Psychidae</taxon>
        <taxon>Oiketicinae</taxon>
        <taxon>Eumeta</taxon>
    </lineage>
</organism>
<evidence type="ECO:0000313" key="2">
    <source>
        <dbReference type="EMBL" id="GBP84774.1"/>
    </source>
</evidence>
<accession>A0A4C1ZCG0</accession>
<gene>
    <name evidence="2" type="ORF">EVAR_66529_1</name>
</gene>
<evidence type="ECO:0000313" key="3">
    <source>
        <dbReference type="Proteomes" id="UP000299102"/>
    </source>
</evidence>
<dbReference type="AlphaFoldDB" id="A0A4C1ZCG0"/>
<proteinExistence type="predicted"/>
<name>A0A4C1ZCG0_EUMVA</name>
<protein>
    <submittedName>
        <fullName evidence="2">Uncharacterized protein</fullName>
    </submittedName>
</protein>